<feature type="transmembrane region" description="Helical" evidence="6">
    <location>
        <begin position="7"/>
        <end position="24"/>
    </location>
</feature>
<keyword evidence="5 6" id="KW-0472">Membrane</keyword>
<dbReference type="Pfam" id="PF00892">
    <property type="entry name" value="EamA"/>
    <property type="match status" value="2"/>
</dbReference>
<feature type="transmembrane region" description="Helical" evidence="6">
    <location>
        <begin position="146"/>
        <end position="165"/>
    </location>
</feature>
<evidence type="ECO:0000256" key="2">
    <source>
        <dbReference type="ARBA" id="ARBA00009853"/>
    </source>
</evidence>
<dbReference type="PANTHER" id="PTHR22911:SF6">
    <property type="entry name" value="SOLUTE CARRIER FAMILY 35 MEMBER G1"/>
    <property type="match status" value="1"/>
</dbReference>
<accession>A0A1G8KTT0</accession>
<dbReference type="RefSeq" id="WP_093148832.1">
    <property type="nucleotide sequence ID" value="NZ_FNEK01000003.1"/>
</dbReference>
<dbReference type="GO" id="GO:0016020">
    <property type="term" value="C:membrane"/>
    <property type="evidence" value="ECO:0007669"/>
    <property type="project" value="UniProtKB-SubCell"/>
</dbReference>
<feature type="transmembrane region" description="Helical" evidence="6">
    <location>
        <begin position="98"/>
        <end position="115"/>
    </location>
</feature>
<dbReference type="Proteomes" id="UP000199382">
    <property type="component" value="Unassembled WGS sequence"/>
</dbReference>
<comment type="subcellular location">
    <subcellularLocation>
        <location evidence="1">Membrane</location>
        <topology evidence="1">Multi-pass membrane protein</topology>
    </subcellularLocation>
</comment>
<keyword evidence="3 6" id="KW-0812">Transmembrane</keyword>
<feature type="transmembrane region" description="Helical" evidence="6">
    <location>
        <begin position="262"/>
        <end position="279"/>
    </location>
</feature>
<feature type="transmembrane region" description="Helical" evidence="6">
    <location>
        <begin position="74"/>
        <end position="92"/>
    </location>
</feature>
<gene>
    <name evidence="8" type="ORF">SAMN04488026_100386</name>
</gene>
<dbReference type="STRING" id="571298.SAMN04488026_100386"/>
<keyword evidence="9" id="KW-1185">Reference proteome</keyword>
<dbReference type="InterPro" id="IPR037185">
    <property type="entry name" value="EmrE-like"/>
</dbReference>
<dbReference type="OrthoDB" id="7165334at2"/>
<feature type="transmembrane region" description="Helical" evidence="6">
    <location>
        <begin position="207"/>
        <end position="225"/>
    </location>
</feature>
<evidence type="ECO:0000313" key="9">
    <source>
        <dbReference type="Proteomes" id="UP000199382"/>
    </source>
</evidence>
<dbReference type="InterPro" id="IPR000620">
    <property type="entry name" value="EamA_dom"/>
</dbReference>
<evidence type="ECO:0000256" key="3">
    <source>
        <dbReference type="ARBA" id="ARBA00022692"/>
    </source>
</evidence>
<evidence type="ECO:0000256" key="6">
    <source>
        <dbReference type="SAM" id="Phobius"/>
    </source>
</evidence>
<dbReference type="EMBL" id="FNEK01000003">
    <property type="protein sequence ID" value="SDI46915.1"/>
    <property type="molecule type" value="Genomic_DNA"/>
</dbReference>
<protein>
    <submittedName>
        <fullName evidence="8">EamA-like transporter family protein</fullName>
    </submittedName>
</protein>
<evidence type="ECO:0000256" key="5">
    <source>
        <dbReference type="ARBA" id="ARBA00023136"/>
    </source>
</evidence>
<dbReference type="AlphaFoldDB" id="A0A1G8KTT0"/>
<evidence type="ECO:0000259" key="7">
    <source>
        <dbReference type="Pfam" id="PF00892"/>
    </source>
</evidence>
<reference evidence="8 9" key="1">
    <citation type="submission" date="2016-10" db="EMBL/GenBank/DDBJ databases">
        <authorList>
            <person name="de Groot N.N."/>
        </authorList>
    </citation>
    <scope>NUCLEOTIDE SEQUENCE [LARGE SCALE GENOMIC DNA]</scope>
    <source>
        <strain evidence="8 9">DSM 25294</strain>
    </source>
</reference>
<name>A0A1G8KTT0_9RHOB</name>
<comment type="similarity">
    <text evidence="2">Belongs to the drug/metabolite transporter (DMT) superfamily. 10 TMS drug/metabolite exporter (DME) (TC 2.A.7.3) family.</text>
</comment>
<evidence type="ECO:0000313" key="8">
    <source>
        <dbReference type="EMBL" id="SDI46915.1"/>
    </source>
</evidence>
<organism evidence="8 9">
    <name type="scientific">Aliiruegeria lutimaris</name>
    <dbReference type="NCBI Taxonomy" id="571298"/>
    <lineage>
        <taxon>Bacteria</taxon>
        <taxon>Pseudomonadati</taxon>
        <taxon>Pseudomonadota</taxon>
        <taxon>Alphaproteobacteria</taxon>
        <taxon>Rhodobacterales</taxon>
        <taxon>Roseobacteraceae</taxon>
        <taxon>Aliiruegeria</taxon>
    </lineage>
</organism>
<feature type="domain" description="EamA" evidence="7">
    <location>
        <begin position="147"/>
        <end position="273"/>
    </location>
</feature>
<evidence type="ECO:0000256" key="1">
    <source>
        <dbReference type="ARBA" id="ARBA00004141"/>
    </source>
</evidence>
<keyword evidence="4 6" id="KW-1133">Transmembrane helix</keyword>
<feature type="transmembrane region" description="Helical" evidence="6">
    <location>
        <begin position="122"/>
        <end position="140"/>
    </location>
</feature>
<sequence length="291" mass="30896">MGNLRGAVLMIIAMGLYAFEDLLIKLASVHMAVGHLLLYIGVLGSLILAIVVRVNKRSLLSRDFLHPMVITRNLGELIGAFALVTALALTSLASAASILQAQPLAVTLLAALFLGETVGWRRWLAILVGFAGMLLIIRPGTADFDIASLLAVLAVACFAIRDLATRVMPRGINSLQVSLWAYYSIALIGAILTLAQGGVGPVPLNAVWMLIGIVLAGTLGYYLIVEAVRASELSAIAPFRYFRLVVALILGVIFLAERPDTYTLTGAALIVGSGLYALARERAVFTAARQG</sequence>
<proteinExistence type="inferred from homology"/>
<feature type="domain" description="EamA" evidence="7">
    <location>
        <begin position="5"/>
        <end position="137"/>
    </location>
</feature>
<evidence type="ECO:0000256" key="4">
    <source>
        <dbReference type="ARBA" id="ARBA00022989"/>
    </source>
</evidence>
<feature type="transmembrane region" description="Helical" evidence="6">
    <location>
        <begin position="36"/>
        <end position="54"/>
    </location>
</feature>
<feature type="transmembrane region" description="Helical" evidence="6">
    <location>
        <begin position="237"/>
        <end position="256"/>
    </location>
</feature>
<feature type="transmembrane region" description="Helical" evidence="6">
    <location>
        <begin position="177"/>
        <end position="195"/>
    </location>
</feature>
<dbReference type="PANTHER" id="PTHR22911">
    <property type="entry name" value="ACYL-MALONYL CONDENSING ENZYME-RELATED"/>
    <property type="match status" value="1"/>
</dbReference>
<dbReference type="SUPFAM" id="SSF103481">
    <property type="entry name" value="Multidrug resistance efflux transporter EmrE"/>
    <property type="match status" value="2"/>
</dbReference>